<reference evidence="2 3" key="1">
    <citation type="journal article" date="2024" name="J Genomics">
        <title>Draft genome sequencing and assembly of Favolaschia claudopus CIRM-BRFM 2984 isolated from oak limbs.</title>
        <authorList>
            <person name="Navarro D."/>
            <person name="Drula E."/>
            <person name="Chaduli D."/>
            <person name="Cazenave R."/>
            <person name="Ahrendt S."/>
            <person name="Wang J."/>
            <person name="Lipzen A."/>
            <person name="Daum C."/>
            <person name="Barry K."/>
            <person name="Grigoriev I.V."/>
            <person name="Favel A."/>
            <person name="Rosso M.N."/>
            <person name="Martin F."/>
        </authorList>
    </citation>
    <scope>NUCLEOTIDE SEQUENCE [LARGE SCALE GENOMIC DNA]</scope>
    <source>
        <strain evidence="2 3">CIRM-BRFM 2984</strain>
    </source>
</reference>
<dbReference type="EMBL" id="JAWWNJ010000263">
    <property type="protein sequence ID" value="KAK6966608.1"/>
    <property type="molecule type" value="Genomic_DNA"/>
</dbReference>
<feature type="compositionally biased region" description="Polar residues" evidence="1">
    <location>
        <begin position="1"/>
        <end position="11"/>
    </location>
</feature>
<name>A0AAV9YZW9_9AGAR</name>
<feature type="region of interest" description="Disordered" evidence="1">
    <location>
        <begin position="1"/>
        <end position="24"/>
    </location>
</feature>
<feature type="compositionally biased region" description="Basic residues" evidence="1">
    <location>
        <begin position="181"/>
        <end position="198"/>
    </location>
</feature>
<keyword evidence="3" id="KW-1185">Reference proteome</keyword>
<feature type="region of interest" description="Disordered" evidence="1">
    <location>
        <begin position="53"/>
        <end position="79"/>
    </location>
</feature>
<sequence>MNMSSNSVSPQGTGGSAQEAYAGLMRSHQEAQLRQALEDHSRVDVLAYHQLQQQRQQEEAERQAQAHFYQQQREEQERRIEEERYHLQQLHHRQQQQQQVYMDPYAHPQAHQPHLLEMGMDAMALGGIEMYPPTAHMSMNGGYPHPPPHHHPQAQHHIVEGVVDSPVLGYTDSGAAGYHPQNHHQHHSHSHPHGHPHHPPPETQHLEAVGSPVSPYSLGYPHTPLGYPYAETMAAGGYGMVMGRQEDGLKWESGLDGELGLWDTNTSILTPNMNIIGLGVGGAAG</sequence>
<evidence type="ECO:0000256" key="1">
    <source>
        <dbReference type="SAM" id="MobiDB-lite"/>
    </source>
</evidence>
<comment type="caution">
    <text evidence="2">The sequence shown here is derived from an EMBL/GenBank/DDBJ whole genome shotgun (WGS) entry which is preliminary data.</text>
</comment>
<dbReference type="AlphaFoldDB" id="A0AAV9YZW9"/>
<organism evidence="2 3">
    <name type="scientific">Favolaschia claudopus</name>
    <dbReference type="NCBI Taxonomy" id="2862362"/>
    <lineage>
        <taxon>Eukaryota</taxon>
        <taxon>Fungi</taxon>
        <taxon>Dikarya</taxon>
        <taxon>Basidiomycota</taxon>
        <taxon>Agaricomycotina</taxon>
        <taxon>Agaricomycetes</taxon>
        <taxon>Agaricomycetidae</taxon>
        <taxon>Agaricales</taxon>
        <taxon>Marasmiineae</taxon>
        <taxon>Mycenaceae</taxon>
        <taxon>Favolaschia</taxon>
    </lineage>
</organism>
<evidence type="ECO:0000313" key="2">
    <source>
        <dbReference type="EMBL" id="KAK6966608.1"/>
    </source>
</evidence>
<evidence type="ECO:0000313" key="3">
    <source>
        <dbReference type="Proteomes" id="UP001362999"/>
    </source>
</evidence>
<proteinExistence type="predicted"/>
<protein>
    <submittedName>
        <fullName evidence="2">Uncharacterized protein</fullName>
    </submittedName>
</protein>
<gene>
    <name evidence="2" type="ORF">R3P38DRAFT_3153536</name>
</gene>
<feature type="region of interest" description="Disordered" evidence="1">
    <location>
        <begin position="170"/>
        <end position="215"/>
    </location>
</feature>
<dbReference type="Proteomes" id="UP001362999">
    <property type="component" value="Unassembled WGS sequence"/>
</dbReference>
<accession>A0AAV9YZW9</accession>